<proteinExistence type="predicted"/>
<keyword evidence="4" id="KW-1185">Reference proteome</keyword>
<keyword evidence="1" id="KW-0472">Membrane</keyword>
<dbReference type="EnsemblMetazoa" id="HelroT174104">
    <property type="protein sequence ID" value="HelroP174104"/>
    <property type="gene ID" value="HelroG174104"/>
</dbReference>
<dbReference type="HOGENOM" id="CLU_1205921_0_0_1"/>
<dbReference type="EMBL" id="KB096676">
    <property type="protein sequence ID" value="ESO03205.1"/>
    <property type="molecule type" value="Genomic_DNA"/>
</dbReference>
<dbReference type="CTD" id="20204818"/>
<dbReference type="AlphaFoldDB" id="T1F7L9"/>
<reference evidence="2 4" key="2">
    <citation type="journal article" date="2013" name="Nature">
        <title>Insights into bilaterian evolution from three spiralian genomes.</title>
        <authorList>
            <person name="Simakov O."/>
            <person name="Marletaz F."/>
            <person name="Cho S.J."/>
            <person name="Edsinger-Gonzales E."/>
            <person name="Havlak P."/>
            <person name="Hellsten U."/>
            <person name="Kuo D.H."/>
            <person name="Larsson T."/>
            <person name="Lv J."/>
            <person name="Arendt D."/>
            <person name="Savage R."/>
            <person name="Osoegawa K."/>
            <person name="de Jong P."/>
            <person name="Grimwood J."/>
            <person name="Chapman J.A."/>
            <person name="Shapiro H."/>
            <person name="Aerts A."/>
            <person name="Otillar R.P."/>
            <person name="Terry A.Y."/>
            <person name="Boore J.L."/>
            <person name="Grigoriev I.V."/>
            <person name="Lindberg D.R."/>
            <person name="Seaver E.C."/>
            <person name="Weisblat D.A."/>
            <person name="Putnam N.H."/>
            <person name="Rokhsar D.S."/>
        </authorList>
    </citation>
    <scope>NUCLEOTIDE SEQUENCE</scope>
</reference>
<evidence type="ECO:0000313" key="2">
    <source>
        <dbReference type="EMBL" id="ESO03205.1"/>
    </source>
</evidence>
<accession>T1F7L9</accession>
<dbReference type="EMBL" id="AMQM01004810">
    <property type="status" value="NOT_ANNOTATED_CDS"/>
    <property type="molecule type" value="Genomic_DNA"/>
</dbReference>
<evidence type="ECO:0000256" key="1">
    <source>
        <dbReference type="SAM" id="Phobius"/>
    </source>
</evidence>
<gene>
    <name evidence="3" type="primary">20204818</name>
    <name evidence="2" type="ORF">HELRODRAFT_174104</name>
</gene>
<reference evidence="3" key="3">
    <citation type="submission" date="2015-06" db="UniProtKB">
        <authorList>
            <consortium name="EnsemblMetazoa"/>
        </authorList>
    </citation>
    <scope>IDENTIFICATION</scope>
</reference>
<organism evidence="3 4">
    <name type="scientific">Helobdella robusta</name>
    <name type="common">Californian leech</name>
    <dbReference type="NCBI Taxonomy" id="6412"/>
    <lineage>
        <taxon>Eukaryota</taxon>
        <taxon>Metazoa</taxon>
        <taxon>Spiralia</taxon>
        <taxon>Lophotrochozoa</taxon>
        <taxon>Annelida</taxon>
        <taxon>Clitellata</taxon>
        <taxon>Hirudinea</taxon>
        <taxon>Rhynchobdellida</taxon>
        <taxon>Glossiphoniidae</taxon>
        <taxon>Helobdella</taxon>
    </lineage>
</organism>
<dbReference type="Proteomes" id="UP000015101">
    <property type="component" value="Unassembled WGS sequence"/>
</dbReference>
<dbReference type="InParanoid" id="T1F7L9"/>
<evidence type="ECO:0000313" key="3">
    <source>
        <dbReference type="EnsemblMetazoa" id="HelroP174104"/>
    </source>
</evidence>
<dbReference type="GeneID" id="20204818"/>
<dbReference type="RefSeq" id="XP_009018898.1">
    <property type="nucleotide sequence ID" value="XM_009020650.1"/>
</dbReference>
<reference evidence="4" key="1">
    <citation type="submission" date="2012-12" db="EMBL/GenBank/DDBJ databases">
        <authorList>
            <person name="Hellsten U."/>
            <person name="Grimwood J."/>
            <person name="Chapman J.A."/>
            <person name="Shapiro H."/>
            <person name="Aerts A."/>
            <person name="Otillar R.P."/>
            <person name="Terry A.Y."/>
            <person name="Boore J.L."/>
            <person name="Simakov O."/>
            <person name="Marletaz F."/>
            <person name="Cho S.-J."/>
            <person name="Edsinger-Gonzales E."/>
            <person name="Havlak P."/>
            <person name="Kuo D.-H."/>
            <person name="Larsson T."/>
            <person name="Lv J."/>
            <person name="Arendt D."/>
            <person name="Savage R."/>
            <person name="Osoegawa K."/>
            <person name="de Jong P."/>
            <person name="Lindberg D.R."/>
            <person name="Seaver E.C."/>
            <person name="Weisblat D.A."/>
            <person name="Putnam N.H."/>
            <person name="Grigoriev I.V."/>
            <person name="Rokhsar D.S."/>
        </authorList>
    </citation>
    <scope>NUCLEOTIDE SEQUENCE</scope>
</reference>
<keyword evidence="1" id="KW-0812">Transmembrane</keyword>
<sequence length="230" mass="26696">MFDLERFPLNYQRMSSKRKTNDTRPVTISQKFEDDLNVLEIEDLKVQPKKETTKRRFPAKKLSKSQVDVPDFYHVFNSNSFYMTVHNYSHNSSESLLWLASISLWSLDTSETLQELFLYMVEHSRKFKVYYSKCQNKYYALIQIADLMVGEVAVAAVAAAGGGSEAGLTVPKSSANKRVMCCAILCHGFYYYPFLLAILRSAVFMNFYIYLLLNHKYKLHFYMWIAKSSA</sequence>
<evidence type="ECO:0000313" key="4">
    <source>
        <dbReference type="Proteomes" id="UP000015101"/>
    </source>
</evidence>
<protein>
    <submittedName>
        <fullName evidence="2 3">Uncharacterized protein</fullName>
    </submittedName>
</protein>
<feature type="transmembrane region" description="Helical" evidence="1">
    <location>
        <begin position="189"/>
        <end position="213"/>
    </location>
</feature>
<dbReference type="KEGG" id="hro:HELRODRAFT_174104"/>
<keyword evidence="1" id="KW-1133">Transmembrane helix</keyword>
<name>T1F7L9_HELRO</name>